<dbReference type="EMBL" id="OV696695">
    <property type="protein sequence ID" value="CAH1238912.1"/>
    <property type="molecule type" value="Genomic_DNA"/>
</dbReference>
<feature type="transmembrane region" description="Helical" evidence="12">
    <location>
        <begin position="1405"/>
        <end position="1429"/>
    </location>
</feature>
<feature type="transmembrane region" description="Helical" evidence="12">
    <location>
        <begin position="1362"/>
        <end position="1385"/>
    </location>
</feature>
<feature type="domain" description="GAIN-B" evidence="14">
    <location>
        <begin position="380"/>
        <end position="532"/>
    </location>
</feature>
<evidence type="ECO:0000259" key="14">
    <source>
        <dbReference type="PROSITE" id="PS50221"/>
    </source>
</evidence>
<feature type="disulfide bond" evidence="9">
    <location>
        <begin position="1155"/>
        <end position="1168"/>
    </location>
</feature>
<name>A0A8J9VFJ2_BRALA</name>
<feature type="transmembrane region" description="Helical" evidence="12">
    <location>
        <begin position="1514"/>
        <end position="1537"/>
    </location>
</feature>
<dbReference type="SUPFAM" id="SSF49723">
    <property type="entry name" value="Lipase/lipooxygenase domain (PLAT/LH2 domain)"/>
    <property type="match status" value="1"/>
</dbReference>
<feature type="region of interest" description="Disordered" evidence="11">
    <location>
        <begin position="845"/>
        <end position="865"/>
    </location>
</feature>
<dbReference type="GO" id="GO:0050982">
    <property type="term" value="P:detection of mechanical stimulus"/>
    <property type="evidence" value="ECO:0007669"/>
    <property type="project" value="TreeGrafter"/>
</dbReference>
<dbReference type="Pfam" id="PF20519">
    <property type="entry name" value="Polycystin_dom"/>
    <property type="match status" value="1"/>
</dbReference>
<sequence>MLPDTDIDRNHLHLYIPPKTLPLGVFLVQVRVTMEAFETSHVSVGAAQTYVEFLPLPLVASLGSSEMTVDRAAFSVSAVDNSWDPEGLFLSTDFSYNWTCEYVSAVQQFYDAHGPVQMEIKFEFIPEEVEVATVKFPGDAPPTDIFVQLVVYSGWLVDITIEAMAQAEPQVDDYVSLMGVASAIVLVTAHPEQVSATSQSKTATTIAFQTLDALSDIILNRSISEFPEEEEMFADYYTSKVHVRIQRQLGSDPKEKVYMVEGISDSLVLVPSVSSLVEDMTEIVGVQFFEANFNPFEYSNNSYGIQADVIGLQVRDGHEEIDVSNLVEPIDILGRRRDGDLNNLTYIFNASAELGNLTVFQFYGKRRFSSLGFSVDVNSVSSSVSWQPVKLFLNKHSPPTSNEHGWSGSLPIPDDQLFTLTTGINGTNMTSNPYQWLLSEEEVDITEEDVEKFTEFYIGVQFGSDLDLGSGESVNFTLNVVETSCVYFAENNTHLWQSDGCKVGSISNATHIHCRCDHMTKFSGFVAPNPLNIQEVLFGHPGGSNSTSGFTKVVENPVGLALVLAVFASYLFGILCVRKADRKDLTKVGLWPLPGHRLNPKKDCQYVVTVYTGLRGNAGTTADVSLSMWGFTECSQPIVLRDPKRFLFERGSVDSFLVSTEQAIGTLTHLRVWHNNAGYSPAWFLSQVVVVNRGTNETTYFLANRWLSVDEDEGKIDHIIPSASPEEMKKFRHVFWAKSYKDMSDDHLWFSVALRPARSPFTRVQRLSCCLTLLYSTMITNIMFFGRGDDFDPPEPIRVAGVEISPPISLPQLMIGIQSAVIILPVNLLIAFFFRYSGTSASTASGSENGTAAREHHHVETHGMQPLKKTRISHKGKDEKEQASSKKKFSLPWWGAYLGWLLVWSASFVASFFTILYSLSFGRAKAEAWAVTFVTSFFTDILLLQPVKLVLVAIVFALLFRKPVEDDDQPASPVADDEEYLHNVNEDRDVRPVWYSAIGWMTYMGKNRASQYTPGSESPGDERSTSPPDESVLAALRAKSAEKRKRRAAVLEVIVFSLFVTVIMLTAYGERSLLAFHMTQNVKEHIMGGENDIPDITDIPSFWEWVEGNLIPATHSEEWYNGETSFDDSVLPDMLTHQLGTIQLRQVRLPPGKLCQTPEQLETLLPRCTTGFSNLNADTEDYIEGWVPRNDTFNYTEPVVCERIPLLGLNGECLLSNASWPWKYTFASLSDSFPYFLKHGTYLSGGYATTLGRTQGGSEAMATFLQQHNWLDERTRAVFVELILYNPHANLFSVVTIVVEFTQLGTAFTTGDIVSLRLIQQDAILLLALRVLMAIFLVFFAVKQVKNVLARPIQYLSEFWSWVELLVVVVGFSTLGVYFKAQYIIDETADQRTSPVFELYKSAVNWYGVYTYLLGFLICCVTLKFIQLLRFNSHVLSLSMTLKNSFKPVIQFCVIAGIVLMGFTQMGNLLFGTKLPGYEEILSSLASLCTMMLGAFDFDAIVEGHRMLGPLMFFSYQVMMQFILLSMFMTILMDVYAEESQDPNTDDLRIVSFIRDTSTGAVGKAKCTLSNARKSKLNKTTAEVQTPDPNKNQGKIACMLWELNDSRIV</sequence>
<evidence type="ECO:0000256" key="1">
    <source>
        <dbReference type="ARBA" id="ARBA00004141"/>
    </source>
</evidence>
<dbReference type="PANTHER" id="PTHR10877">
    <property type="entry name" value="POLYCYSTIN FAMILY MEMBER"/>
    <property type="match status" value="1"/>
</dbReference>
<keyword evidence="7" id="KW-1015">Disulfide bond</keyword>
<evidence type="ECO:0000259" key="13">
    <source>
        <dbReference type="PROSITE" id="PS50095"/>
    </source>
</evidence>
<comment type="similarity">
    <text evidence="2">Belongs to the polycystin family.</text>
</comment>
<dbReference type="GO" id="GO:0016020">
    <property type="term" value="C:membrane"/>
    <property type="evidence" value="ECO:0007669"/>
    <property type="project" value="UniProtKB-SubCell"/>
</dbReference>
<evidence type="ECO:0000256" key="3">
    <source>
        <dbReference type="ARBA" id="ARBA00022692"/>
    </source>
</evidence>
<feature type="transmembrane region" description="Helical" evidence="12">
    <location>
        <begin position="767"/>
        <end position="786"/>
    </location>
</feature>
<dbReference type="PROSITE" id="PS50221">
    <property type="entry name" value="GAIN_B"/>
    <property type="match status" value="1"/>
</dbReference>
<dbReference type="OrthoDB" id="2121937at2759"/>
<dbReference type="GO" id="GO:0005262">
    <property type="term" value="F:calcium channel activity"/>
    <property type="evidence" value="ECO:0007669"/>
    <property type="project" value="TreeGrafter"/>
</dbReference>
<evidence type="ECO:0000256" key="2">
    <source>
        <dbReference type="ARBA" id="ARBA00007200"/>
    </source>
</evidence>
<dbReference type="FunFam" id="1.10.287.70:FF:000333">
    <property type="entry name" value="Uncharacterized protein"/>
    <property type="match status" value="1"/>
</dbReference>
<evidence type="ECO:0000256" key="9">
    <source>
        <dbReference type="PIRSR" id="PIRSR603915-2"/>
    </source>
</evidence>
<reference evidence="15" key="1">
    <citation type="submission" date="2022-01" db="EMBL/GenBank/DDBJ databases">
        <authorList>
            <person name="Braso-Vives M."/>
        </authorList>
    </citation>
    <scope>NUCLEOTIDE SEQUENCE</scope>
</reference>
<dbReference type="InterPro" id="IPR046791">
    <property type="entry name" value="Polycystin_dom"/>
</dbReference>
<feature type="domain" description="PLAT" evidence="13">
    <location>
        <begin position="604"/>
        <end position="721"/>
    </location>
</feature>
<evidence type="ECO:0000256" key="11">
    <source>
        <dbReference type="SAM" id="MobiDB-lite"/>
    </source>
</evidence>
<feature type="transmembrane region" description="Helical" evidence="12">
    <location>
        <begin position="1449"/>
        <end position="1469"/>
    </location>
</feature>
<dbReference type="Pfam" id="PF01477">
    <property type="entry name" value="PLAT"/>
    <property type="match status" value="1"/>
</dbReference>
<dbReference type="InterPro" id="IPR057244">
    <property type="entry name" value="GAIN_B"/>
</dbReference>
<dbReference type="PANTHER" id="PTHR10877:SF194">
    <property type="entry name" value="LOCATION OF VULVA DEFECTIVE 1"/>
    <property type="match status" value="1"/>
</dbReference>
<dbReference type="Proteomes" id="UP000838412">
    <property type="component" value="Chromosome 10"/>
</dbReference>
<dbReference type="InterPro" id="IPR000203">
    <property type="entry name" value="GPS"/>
</dbReference>
<dbReference type="InterPro" id="IPR013122">
    <property type="entry name" value="PKD1_2_channel"/>
</dbReference>
<dbReference type="Pfam" id="PF08016">
    <property type="entry name" value="PKD_channel"/>
    <property type="match status" value="1"/>
</dbReference>
<dbReference type="Gene3D" id="1.10.287.70">
    <property type="match status" value="1"/>
</dbReference>
<dbReference type="InterPro" id="IPR036392">
    <property type="entry name" value="PLAT/LH2_dom_sf"/>
</dbReference>
<feature type="transmembrane region" description="Helical" evidence="12">
    <location>
        <begin position="1481"/>
        <end position="1502"/>
    </location>
</feature>
<evidence type="ECO:0000256" key="6">
    <source>
        <dbReference type="ARBA" id="ARBA00023136"/>
    </source>
</evidence>
<feature type="transmembrane region" description="Helical" evidence="12">
    <location>
        <begin position="558"/>
        <end position="577"/>
    </location>
</feature>
<evidence type="ECO:0000256" key="7">
    <source>
        <dbReference type="ARBA" id="ARBA00023157"/>
    </source>
</evidence>
<dbReference type="FunFam" id="2.60.60.20:FF:000019">
    <property type="entry name" value="Uncharacterized protein"/>
    <property type="match status" value="1"/>
</dbReference>
<evidence type="ECO:0000256" key="12">
    <source>
        <dbReference type="SAM" id="Phobius"/>
    </source>
</evidence>
<comment type="subcellular location">
    <subcellularLocation>
        <location evidence="1">Membrane</location>
        <topology evidence="1">Multi-pass membrane protein</topology>
    </subcellularLocation>
</comment>
<dbReference type="Pfam" id="PF01825">
    <property type="entry name" value="GPS"/>
    <property type="match status" value="1"/>
</dbReference>
<feature type="region of interest" description="Disordered" evidence="11">
    <location>
        <begin position="1011"/>
        <end position="1030"/>
    </location>
</feature>
<dbReference type="PRINTS" id="PR01433">
    <property type="entry name" value="POLYCYSTIN2"/>
</dbReference>
<keyword evidence="16" id="KW-1185">Reference proteome</keyword>
<feature type="transmembrane region" description="Helical" evidence="12">
    <location>
        <begin position="937"/>
        <end position="960"/>
    </location>
</feature>
<organism evidence="15 16">
    <name type="scientific">Branchiostoma lanceolatum</name>
    <name type="common">Common lancelet</name>
    <name type="synonym">Amphioxus lanceolatum</name>
    <dbReference type="NCBI Taxonomy" id="7740"/>
    <lineage>
        <taxon>Eukaryota</taxon>
        <taxon>Metazoa</taxon>
        <taxon>Chordata</taxon>
        <taxon>Cephalochordata</taxon>
        <taxon>Leptocardii</taxon>
        <taxon>Amphioxiformes</taxon>
        <taxon>Branchiostomatidae</taxon>
        <taxon>Branchiostoma</taxon>
    </lineage>
</organism>
<evidence type="ECO:0000313" key="16">
    <source>
        <dbReference type="Proteomes" id="UP000838412"/>
    </source>
</evidence>
<dbReference type="InterPro" id="IPR001024">
    <property type="entry name" value="PLAT/LH2_dom"/>
</dbReference>
<evidence type="ECO:0000313" key="15">
    <source>
        <dbReference type="EMBL" id="CAH1238912.1"/>
    </source>
</evidence>
<keyword evidence="3 12" id="KW-0812">Transmembrane</keyword>
<evidence type="ECO:0000256" key="5">
    <source>
        <dbReference type="ARBA" id="ARBA00022989"/>
    </source>
</evidence>
<accession>A0A8J9VFJ2</accession>
<comment type="caution">
    <text evidence="10">Lacks conserved residue(s) required for the propagation of feature annotation.</text>
</comment>
<dbReference type="SMART" id="SM00303">
    <property type="entry name" value="GPS"/>
    <property type="match status" value="1"/>
</dbReference>
<dbReference type="SMART" id="SM00308">
    <property type="entry name" value="LH2"/>
    <property type="match status" value="1"/>
</dbReference>
<keyword evidence="5 12" id="KW-1133">Transmembrane helix</keyword>
<feature type="transmembrane region" description="Helical" evidence="12">
    <location>
        <begin position="1049"/>
        <end position="1069"/>
    </location>
</feature>
<dbReference type="Gene3D" id="2.60.60.20">
    <property type="entry name" value="PLAT/LH2 domain"/>
    <property type="match status" value="1"/>
</dbReference>
<feature type="transmembrane region" description="Helical" evidence="12">
    <location>
        <begin position="1323"/>
        <end position="1342"/>
    </location>
</feature>
<dbReference type="Gene3D" id="2.60.220.50">
    <property type="match status" value="1"/>
</dbReference>
<feature type="transmembrane region" description="Helical" evidence="12">
    <location>
        <begin position="894"/>
        <end position="917"/>
    </location>
</feature>
<gene>
    <name evidence="15" type="primary">PKD1L3</name>
    <name evidence="15" type="ORF">BLAG_LOCUS3342</name>
</gene>
<keyword evidence="6 12" id="KW-0472">Membrane</keyword>
<protein>
    <submittedName>
        <fullName evidence="15">PKD1L3 protein</fullName>
    </submittedName>
</protein>
<dbReference type="GO" id="GO:0005509">
    <property type="term" value="F:calcium ion binding"/>
    <property type="evidence" value="ECO:0007669"/>
    <property type="project" value="InterPro"/>
</dbReference>
<evidence type="ECO:0000256" key="4">
    <source>
        <dbReference type="ARBA" id="ARBA00022729"/>
    </source>
</evidence>
<dbReference type="InterPro" id="IPR003915">
    <property type="entry name" value="PKD_2"/>
</dbReference>
<proteinExistence type="inferred from homology"/>
<feature type="transmembrane region" description="Helical" evidence="12">
    <location>
        <begin position="813"/>
        <end position="834"/>
    </location>
</feature>
<dbReference type="PROSITE" id="PS50095">
    <property type="entry name" value="PLAT"/>
    <property type="match status" value="1"/>
</dbReference>
<keyword evidence="4" id="KW-0732">Signal</keyword>
<evidence type="ECO:0000256" key="8">
    <source>
        <dbReference type="ARBA" id="ARBA00023180"/>
    </source>
</evidence>
<dbReference type="InterPro" id="IPR046338">
    <property type="entry name" value="GAIN_dom_sf"/>
</dbReference>
<keyword evidence="8" id="KW-0325">Glycoprotein</keyword>
<evidence type="ECO:0000256" key="10">
    <source>
        <dbReference type="PROSITE-ProRule" id="PRU00152"/>
    </source>
</evidence>
<dbReference type="InterPro" id="IPR051223">
    <property type="entry name" value="Polycystin"/>
</dbReference>